<reference evidence="2 3" key="1">
    <citation type="submission" date="2018-01" db="EMBL/GenBank/DDBJ databases">
        <authorList>
            <person name="Gaut B.S."/>
            <person name="Morton B.R."/>
            <person name="Clegg M.T."/>
            <person name="Duvall M.R."/>
        </authorList>
    </citation>
    <scope>NUCLEOTIDE SEQUENCE [LARGE SCALE GENOMIC DNA]</scope>
    <source>
        <strain evidence="2 3">HR-AV</strain>
    </source>
</reference>
<dbReference type="OrthoDB" id="9815939at2"/>
<keyword evidence="3" id="KW-1185">Reference proteome</keyword>
<evidence type="ECO:0000259" key="1">
    <source>
        <dbReference type="Pfam" id="PF19266"/>
    </source>
</evidence>
<accession>A0A2S5A5B4</accession>
<dbReference type="AlphaFoldDB" id="A0A2S5A5B4"/>
<proteinExistence type="predicted"/>
<name>A0A2S5A5B4_9SPHI</name>
<dbReference type="RefSeq" id="WP_103788200.1">
    <property type="nucleotide sequence ID" value="NZ_PQVF01000004.1"/>
</dbReference>
<sequence length="234" mass="26608">MASIFGQIEKLYFQAYKDPDLNEPVGDKFYALINPETYTYKYRVDFCDTQASGTSGVALKFNKMPPQDFNFDFLFDGTGAFKDTAVPAVPGLALFNGSIADQIDDFRKRVFEYNGEKHRPNYLKIIWGTLLFKGVLIALDIEFKLFKPDGTPLRAIAKCTFKGTVTEELRVAKENSQSPDITHERTITASDRLSLMTFKIYNNQNFYTDVADFNRLDGFRKVKPGVNVLFPPID</sequence>
<dbReference type="InterPro" id="IPR045361">
    <property type="entry name" value="CIS_tube_prot_N"/>
</dbReference>
<organism evidence="2 3">
    <name type="scientific">Solitalea longa</name>
    <dbReference type="NCBI Taxonomy" id="2079460"/>
    <lineage>
        <taxon>Bacteria</taxon>
        <taxon>Pseudomonadati</taxon>
        <taxon>Bacteroidota</taxon>
        <taxon>Sphingobacteriia</taxon>
        <taxon>Sphingobacteriales</taxon>
        <taxon>Sphingobacteriaceae</taxon>
        <taxon>Solitalea</taxon>
    </lineage>
</organism>
<evidence type="ECO:0000313" key="3">
    <source>
        <dbReference type="Proteomes" id="UP000236893"/>
    </source>
</evidence>
<gene>
    <name evidence="2" type="ORF">C3K47_05880</name>
</gene>
<evidence type="ECO:0000313" key="2">
    <source>
        <dbReference type="EMBL" id="POY37293.1"/>
    </source>
</evidence>
<feature type="domain" description="Contractile injection system tube protein N-terminal" evidence="1">
    <location>
        <begin position="7"/>
        <end position="171"/>
    </location>
</feature>
<protein>
    <recommendedName>
        <fullName evidence="1">Contractile injection system tube protein N-terminal domain-containing protein</fullName>
    </recommendedName>
</protein>
<dbReference type="Proteomes" id="UP000236893">
    <property type="component" value="Unassembled WGS sequence"/>
</dbReference>
<comment type="caution">
    <text evidence="2">The sequence shown here is derived from an EMBL/GenBank/DDBJ whole genome shotgun (WGS) entry which is preliminary data.</text>
</comment>
<dbReference type="EMBL" id="PQVF01000004">
    <property type="protein sequence ID" value="POY37293.1"/>
    <property type="molecule type" value="Genomic_DNA"/>
</dbReference>
<dbReference type="Pfam" id="PF19266">
    <property type="entry name" value="CIS_tube"/>
    <property type="match status" value="1"/>
</dbReference>